<feature type="coiled-coil region" evidence="1">
    <location>
        <begin position="576"/>
        <end position="746"/>
    </location>
</feature>
<dbReference type="EMBL" id="JAOAOG010000236">
    <property type="protein sequence ID" value="KAJ6237930.1"/>
    <property type="molecule type" value="Genomic_DNA"/>
</dbReference>
<accession>A0ABQ8Y022</accession>
<evidence type="ECO:0008006" key="5">
    <source>
        <dbReference type="Google" id="ProtNLM"/>
    </source>
</evidence>
<keyword evidence="4" id="KW-1185">Reference proteome</keyword>
<proteinExistence type="predicted"/>
<feature type="region of interest" description="Disordered" evidence="2">
    <location>
        <begin position="548"/>
        <end position="572"/>
    </location>
</feature>
<organism evidence="3 4">
    <name type="scientific">Anaeramoeba flamelloides</name>
    <dbReference type="NCBI Taxonomy" id="1746091"/>
    <lineage>
        <taxon>Eukaryota</taxon>
        <taxon>Metamonada</taxon>
        <taxon>Anaeramoebidae</taxon>
        <taxon>Anaeramoeba</taxon>
    </lineage>
</organism>
<feature type="coiled-coil region" evidence="1">
    <location>
        <begin position="1277"/>
        <end position="1347"/>
    </location>
</feature>
<feature type="coiled-coil region" evidence="1">
    <location>
        <begin position="379"/>
        <end position="548"/>
    </location>
</feature>
<protein>
    <recommendedName>
        <fullName evidence="5">GRIP domain-containing protein</fullName>
    </recommendedName>
</protein>
<feature type="coiled-coil region" evidence="1">
    <location>
        <begin position="316"/>
        <end position="343"/>
    </location>
</feature>
<feature type="compositionally biased region" description="Low complexity" evidence="2">
    <location>
        <begin position="879"/>
        <end position="899"/>
    </location>
</feature>
<comment type="caution">
    <text evidence="3">The sequence shown here is derived from an EMBL/GenBank/DDBJ whole genome shotgun (WGS) entry which is preliminary data.</text>
</comment>
<feature type="compositionally biased region" description="Basic and acidic residues" evidence="2">
    <location>
        <begin position="900"/>
        <end position="930"/>
    </location>
</feature>
<evidence type="ECO:0000256" key="2">
    <source>
        <dbReference type="SAM" id="MobiDB-lite"/>
    </source>
</evidence>
<gene>
    <name evidence="3" type="ORF">M0813_26510</name>
</gene>
<evidence type="ECO:0000313" key="3">
    <source>
        <dbReference type="EMBL" id="KAJ6237930.1"/>
    </source>
</evidence>
<feature type="coiled-coil region" evidence="1">
    <location>
        <begin position="960"/>
        <end position="1022"/>
    </location>
</feature>
<dbReference type="Proteomes" id="UP001150062">
    <property type="component" value="Unassembled WGS sequence"/>
</dbReference>
<evidence type="ECO:0000256" key="1">
    <source>
        <dbReference type="SAM" id="Coils"/>
    </source>
</evidence>
<name>A0ABQ8Y022_9EUKA</name>
<feature type="region of interest" description="Disordered" evidence="2">
    <location>
        <begin position="214"/>
        <end position="240"/>
    </location>
</feature>
<sequence length="1355" mass="162326">MTEQLVDQIEQLETLVENNPQSVEYLTTLCSKYKDFIEILESNEDLYLKRFQILKDEFEKLEEENKRHKRNLSKNTYDQYDTYSNLSNEFVETKKNLELEKRHLQKQLREENEIKKQLQVSNNDLKEQLKQFTSSLGVTEMPILRDVESERRISKLENQSRILLMEKSRLKKEIDGQSKALQAHSDKAWKYEEQVQELINLLSQRDQEIRDLKERERERENKNKNENRNENEQKNEKKNFFEKKKENDEFLLFGHENSLPEYQSKRSNQFETNQYQTRTITQAKHTPQRNYYGNSFEENGNENENKQTNKVLAKENSILESNLIKSQNEIKNLEFELNICQKNLGVTKKEFQNLEMKYNLLKESNTNRGNTESFYQERFDLLSDQLNNQLQINQEKENENLQLENRIQSLQSEYNIKQSGNEKQLMNKFLESNSIYKRQINNLEDLIKNLTNRIKKLDQRSLEYSKLKIEYEKLKELNETLQNNLKNEKEEYEQIIHNMKKNQNNRKNNNNNFDQQIEQENLELREKNNEILEENNNLKKQLNNLFSNRDDQNKFDSKNKINNKNKISQSKNGDEINNLREELIDKEDEIQKLRDLLMNQKEKALAIESKPNYNYSNKLLQNDIDEKDDEINKLRNLLIDKENDLSEQKKKIRHLKKEIDNYKKFLLNNNDNDNNTKQLLDELNDLEKELSKKNKLIKELEKKPNTNYENDNLEQNQKIKRLERKLDDFKRKFDKKNDQFENLKKLYDLEKDKNVGSNSDFENNDGEDTDDGDDEKLKNLKNENNYYKKQLENLNNKLEESDNKINYLKQLLNNRNKHNDSDSDDDDFKYYELFEKYSKLNNDYQKLLDELEKEQQKSKEYLKKIKQLESKLDPENEFNSKFNSQSNSISGSGSGSDSISHIDFKKKTDSEIENNKEKDKDQEKVKKPETETEAEAEEVESNLNFANKPKNKKNDLGLLNYDLQKKLENEQKLNKKLLNQNKLLALKTNNYELELMDNENEIENLQNEINELKKRLNNQKPKNIHYQRSSIKKKNDTNNDFSFDENKDYYNEILKKAKEIEILSQEGLNFDNNSWRQNVYKNNFNNNDDDDNDLFNPESKRENEFLKNQLKAKQKLINNLKNEILQTQELLDPELKNWICECLERIYQDYFDPDQLTNEQIQDFQQLILDMLENDPKKSSSKLLAYKRMEKKVLEIIIKKEGTEGLKKAMELLGIETSNISHFNSAFNSNNNISKISDDDDYDNGDENVDFEQKQFELHSGKMENVLILDKGDEEKKKRALEMQRQLQLQLQNQQNKTNRLKKQFIQNVLKLIRLKKQNEEKIKNKLNTLFDEIKNLDQEIESIENDDYVFYNDF</sequence>
<reference evidence="3" key="1">
    <citation type="submission" date="2022-08" db="EMBL/GenBank/DDBJ databases">
        <title>Novel sulfate-reducing endosymbionts in the free-living metamonad Anaeramoeba.</title>
        <authorList>
            <person name="Jerlstrom-Hultqvist J."/>
            <person name="Cepicka I."/>
            <person name="Gallot-Lavallee L."/>
            <person name="Salas-Leiva D."/>
            <person name="Curtis B.A."/>
            <person name="Zahonova K."/>
            <person name="Pipaliya S."/>
            <person name="Dacks J."/>
            <person name="Roger A.J."/>
        </authorList>
    </citation>
    <scope>NUCLEOTIDE SEQUENCE</scope>
    <source>
        <strain evidence="3">Schooner1</strain>
    </source>
</reference>
<feature type="compositionally biased region" description="Low complexity" evidence="2">
    <location>
        <begin position="560"/>
        <end position="571"/>
    </location>
</feature>
<feature type="compositionally biased region" description="Acidic residues" evidence="2">
    <location>
        <begin position="762"/>
        <end position="774"/>
    </location>
</feature>
<keyword evidence="1" id="KW-0175">Coiled coil</keyword>
<feature type="region of interest" description="Disordered" evidence="2">
    <location>
        <begin position="876"/>
        <end position="939"/>
    </location>
</feature>
<feature type="compositionally biased region" description="Basic and acidic residues" evidence="2">
    <location>
        <begin position="548"/>
        <end position="559"/>
    </location>
</feature>
<evidence type="ECO:0000313" key="4">
    <source>
        <dbReference type="Proteomes" id="UP001150062"/>
    </source>
</evidence>
<feature type="region of interest" description="Disordered" evidence="2">
    <location>
        <begin position="753"/>
        <end position="784"/>
    </location>
</feature>
<feature type="coiled-coil region" evidence="1">
    <location>
        <begin position="1103"/>
        <end position="1130"/>
    </location>
</feature>